<evidence type="ECO:0000256" key="3">
    <source>
        <dbReference type="ARBA" id="ARBA00022989"/>
    </source>
</evidence>
<protein>
    <submittedName>
        <fullName evidence="7">FUSC family protein</fullName>
    </submittedName>
</protein>
<feature type="transmembrane region" description="Helical" evidence="5">
    <location>
        <begin position="44"/>
        <end position="68"/>
    </location>
</feature>
<comment type="caution">
    <text evidence="7">The sequence shown here is derived from an EMBL/GenBank/DDBJ whole genome shotgun (WGS) entry which is preliminary data.</text>
</comment>
<feature type="transmembrane region" description="Helical" evidence="5">
    <location>
        <begin position="80"/>
        <end position="97"/>
    </location>
</feature>
<dbReference type="EMBL" id="JACGXS010000004">
    <property type="protein sequence ID" value="MBA8682108.1"/>
    <property type="molecule type" value="Genomic_DNA"/>
</dbReference>
<name>A0A7W3FM76_9GAMM</name>
<feature type="transmembrane region" description="Helical" evidence="5">
    <location>
        <begin position="330"/>
        <end position="350"/>
    </location>
</feature>
<evidence type="ECO:0000313" key="8">
    <source>
        <dbReference type="Proteomes" id="UP000547058"/>
    </source>
</evidence>
<feature type="transmembrane region" description="Helical" evidence="5">
    <location>
        <begin position="103"/>
        <end position="123"/>
    </location>
</feature>
<sequence length="358" mass="38393">MTTPAPRQPTTTWRQLWRSLYTLHPAPWRWRMGLVAALSTGLPLAVFTLAGHQELGLIALLGGFTVLYGDRLRLGERLKLLPLIGLGFVLASMLGVLGSVNGWLLAICLVFVATLACTITFSIRLGPPGPMFFVLVAGLSGHMAASSANPIEQLMIPAMVAVGAAAAVLVAVSPLLLPCVRRTEGPATRLGRLYPRTSFDRESTLIMIRVIAAVTLAGMISLPLGVHRSYWVALVAGVVLQASPVMHVTITRSLHRVLGTLLGVGIFWLILQVQPIGLWLVLTIALLQFAIEVVITRNYAFGLLFITPLALVIAATGQEAEPLIVVGDRVIDTLLGTAIAMGLLLVEHWVRSRPASLP</sequence>
<accession>A0A7W3FM76</accession>
<feature type="transmembrane region" description="Helical" evidence="5">
    <location>
        <begin position="154"/>
        <end position="177"/>
    </location>
</feature>
<evidence type="ECO:0000256" key="1">
    <source>
        <dbReference type="ARBA" id="ARBA00004141"/>
    </source>
</evidence>
<feature type="transmembrane region" description="Helical" evidence="5">
    <location>
        <begin position="300"/>
        <end position="318"/>
    </location>
</feature>
<comment type="subcellular location">
    <subcellularLocation>
        <location evidence="1">Membrane</location>
        <topology evidence="1">Multi-pass membrane protein</topology>
    </subcellularLocation>
</comment>
<proteinExistence type="predicted"/>
<keyword evidence="8" id="KW-1185">Reference proteome</keyword>
<dbReference type="RefSeq" id="WP_182339246.1">
    <property type="nucleotide sequence ID" value="NZ_JACGXS010000004.1"/>
</dbReference>
<gene>
    <name evidence="7" type="ORF">H4O11_09850</name>
</gene>
<dbReference type="Pfam" id="PF13515">
    <property type="entry name" value="FUSC_2"/>
    <property type="match status" value="1"/>
</dbReference>
<evidence type="ECO:0000256" key="4">
    <source>
        <dbReference type="ARBA" id="ARBA00023136"/>
    </source>
</evidence>
<feature type="domain" description="Integral membrane bound transporter" evidence="6">
    <location>
        <begin position="216"/>
        <end position="341"/>
    </location>
</feature>
<evidence type="ECO:0000256" key="5">
    <source>
        <dbReference type="SAM" id="Phobius"/>
    </source>
</evidence>
<keyword evidence="4 5" id="KW-0472">Membrane</keyword>
<keyword evidence="3 5" id="KW-1133">Transmembrane helix</keyword>
<evidence type="ECO:0000256" key="2">
    <source>
        <dbReference type="ARBA" id="ARBA00022692"/>
    </source>
</evidence>
<feature type="transmembrane region" description="Helical" evidence="5">
    <location>
        <begin position="206"/>
        <end position="224"/>
    </location>
</feature>
<dbReference type="AlphaFoldDB" id="A0A7W3FM76"/>
<evidence type="ECO:0000259" key="6">
    <source>
        <dbReference type="Pfam" id="PF13515"/>
    </source>
</evidence>
<keyword evidence="2 5" id="KW-0812">Transmembrane</keyword>
<dbReference type="GO" id="GO:0016020">
    <property type="term" value="C:membrane"/>
    <property type="evidence" value="ECO:0007669"/>
    <property type="project" value="UniProtKB-SubCell"/>
</dbReference>
<organism evidence="7 8">
    <name type="scientific">Stenotrophomonas tumulicola</name>
    <dbReference type="NCBI Taxonomy" id="1685415"/>
    <lineage>
        <taxon>Bacteria</taxon>
        <taxon>Pseudomonadati</taxon>
        <taxon>Pseudomonadota</taxon>
        <taxon>Gammaproteobacteria</taxon>
        <taxon>Lysobacterales</taxon>
        <taxon>Lysobacteraceae</taxon>
        <taxon>Stenotrophomonas</taxon>
    </lineage>
</organism>
<reference evidence="7 8" key="1">
    <citation type="submission" date="2020-08" db="EMBL/GenBank/DDBJ databases">
        <title>Stenotrophomonas tumulicola JCM 30961.</title>
        <authorList>
            <person name="Deng Y."/>
        </authorList>
    </citation>
    <scope>NUCLEOTIDE SEQUENCE [LARGE SCALE GENOMIC DNA]</scope>
    <source>
        <strain evidence="7 8">JCM 30961</strain>
    </source>
</reference>
<feature type="transmembrane region" description="Helical" evidence="5">
    <location>
        <begin position="130"/>
        <end position="148"/>
    </location>
</feature>
<evidence type="ECO:0000313" key="7">
    <source>
        <dbReference type="EMBL" id="MBA8682108.1"/>
    </source>
</evidence>
<dbReference type="InterPro" id="IPR049453">
    <property type="entry name" value="Memb_transporter_dom"/>
</dbReference>
<dbReference type="Proteomes" id="UP000547058">
    <property type="component" value="Unassembled WGS sequence"/>
</dbReference>